<reference evidence="3" key="1">
    <citation type="submission" date="2017-11" db="EMBL/GenBank/DDBJ databases">
        <title>Otitis media/interna in a cat caused by the recently described species Corynebacterium provencense.</title>
        <authorList>
            <person name="Kittl S."/>
            <person name="Brodard I."/>
            <person name="Rychener L."/>
            <person name="Jores J."/>
            <person name="Roosje P."/>
            <person name="Gobeli Brawand S."/>
        </authorList>
    </citation>
    <scope>NUCLEOTIDE SEQUENCE [LARGE SCALE GENOMIC DNA]</scope>
    <source>
        <strain evidence="3">17KM38</strain>
    </source>
</reference>
<dbReference type="AlphaFoldDB" id="A0A2Z3YMA8"/>
<dbReference type="Pfam" id="PF09509">
    <property type="entry name" value="Hypoth_Ymh"/>
    <property type="match status" value="1"/>
</dbReference>
<feature type="domain" description="Conserved hypothetical protein CHP02391" evidence="1">
    <location>
        <begin position="140"/>
        <end position="259"/>
    </location>
</feature>
<dbReference type="InterPro" id="IPR012654">
    <property type="entry name" value="CHP02391"/>
</dbReference>
<proteinExistence type="predicted"/>
<evidence type="ECO:0000313" key="3">
    <source>
        <dbReference type="Proteomes" id="UP000247696"/>
    </source>
</evidence>
<protein>
    <recommendedName>
        <fullName evidence="1">Conserved hypothetical protein CHP02391 domain-containing protein</fullName>
    </recommendedName>
</protein>
<dbReference type="OrthoDB" id="3189478at2"/>
<dbReference type="KEGG" id="cpre:Csp1_01200"/>
<sequence length="265" mass="28731">MANTIPVFQSGTVEAVARAVGDLYSGSVLTQMLADTHLPDPLGEGATKWCRLDASLRQKQNQKGDGGAVIGLIHAAMNPDRTLDQRAEAAGVRDRLNQVLSLSGLRVRENGRIVRTTRATTAAEAAARSERLRSILAERGAHKEVLDHCRAELLRDDYYEAVFEAIKGLGDRLRTLSGLDLDGSPLVQQALGGKTPVIKLNAFSTATQRNEQRGISLLAEGLFAAFRNPSAHEPRVKWEMAEQDALDVLGTASMVHRRLDSAMQG</sequence>
<dbReference type="Proteomes" id="UP000247696">
    <property type="component" value="Chromosome"/>
</dbReference>
<name>A0A2Z3YMA8_9CORY</name>
<dbReference type="RefSeq" id="WP_110480789.1">
    <property type="nucleotide sequence ID" value="NZ_CP024988.1"/>
</dbReference>
<evidence type="ECO:0000313" key="2">
    <source>
        <dbReference type="EMBL" id="AWT24948.1"/>
    </source>
</evidence>
<keyword evidence="3" id="KW-1185">Reference proteome</keyword>
<gene>
    <name evidence="2" type="ORF">Csp1_01200</name>
</gene>
<accession>A0A2Z3YMA8</accession>
<evidence type="ECO:0000259" key="1">
    <source>
        <dbReference type="Pfam" id="PF09509"/>
    </source>
</evidence>
<dbReference type="EMBL" id="CP024988">
    <property type="protein sequence ID" value="AWT24948.1"/>
    <property type="molecule type" value="Genomic_DNA"/>
</dbReference>
<dbReference type="NCBIfam" id="TIGR02391">
    <property type="entry name" value="hypoth_ymh"/>
    <property type="match status" value="1"/>
</dbReference>
<organism evidence="2 3">
    <name type="scientific">Corynebacterium provencense</name>
    <dbReference type="NCBI Taxonomy" id="1737425"/>
    <lineage>
        <taxon>Bacteria</taxon>
        <taxon>Bacillati</taxon>
        <taxon>Actinomycetota</taxon>
        <taxon>Actinomycetes</taxon>
        <taxon>Mycobacteriales</taxon>
        <taxon>Corynebacteriaceae</taxon>
        <taxon>Corynebacterium</taxon>
    </lineage>
</organism>